<name>A0A0L0BWR5_LUCCU</name>
<evidence type="ECO:0000313" key="8">
    <source>
        <dbReference type="Proteomes" id="UP000037069"/>
    </source>
</evidence>
<dbReference type="PROSITE" id="PS50135">
    <property type="entry name" value="ZF_ZZ_2"/>
    <property type="match status" value="1"/>
</dbReference>
<dbReference type="EMBL" id="JRES01000781">
    <property type="protein sequence ID" value="KNC28364.1"/>
    <property type="molecule type" value="Genomic_DNA"/>
</dbReference>
<dbReference type="STRING" id="7375.A0A0L0BWR5"/>
<keyword evidence="1" id="KW-0479">Metal-binding</keyword>
<dbReference type="GO" id="GO:0099536">
    <property type="term" value="P:synaptic signaling"/>
    <property type="evidence" value="ECO:0007669"/>
    <property type="project" value="TreeGrafter"/>
</dbReference>
<comment type="caution">
    <text evidence="6">The sequence shown here is derived from an EMBL/GenBank/DDBJ whole genome shotgun (WGS) entry which is preliminary data.</text>
</comment>
<reference evidence="6 8" key="1">
    <citation type="journal article" date="2015" name="Nat. Commun.">
        <title>Lucilia cuprina genome unlocks parasitic fly biology to underpin future interventions.</title>
        <authorList>
            <person name="Anstead C.A."/>
            <person name="Korhonen P.K."/>
            <person name="Young N.D."/>
            <person name="Hall R.S."/>
            <person name="Jex A.R."/>
            <person name="Murali S.C."/>
            <person name="Hughes D.S."/>
            <person name="Lee S.F."/>
            <person name="Perry T."/>
            <person name="Stroehlein A.J."/>
            <person name="Ansell B.R."/>
            <person name="Breugelmans B."/>
            <person name="Hofmann A."/>
            <person name="Qu J."/>
            <person name="Dugan S."/>
            <person name="Lee S.L."/>
            <person name="Chao H."/>
            <person name="Dinh H."/>
            <person name="Han Y."/>
            <person name="Doddapaneni H.V."/>
            <person name="Worley K.C."/>
            <person name="Muzny D.M."/>
            <person name="Ioannidis P."/>
            <person name="Waterhouse R.M."/>
            <person name="Zdobnov E.M."/>
            <person name="James P.J."/>
            <person name="Bagnall N.H."/>
            <person name="Kotze A.C."/>
            <person name="Gibbs R.A."/>
            <person name="Richards S."/>
            <person name="Batterham P."/>
            <person name="Gasser R.B."/>
        </authorList>
    </citation>
    <scope>NUCLEOTIDE SEQUENCE [LARGE SCALE GENOMIC DNA]</scope>
    <source>
        <strain evidence="6 8">LS</strain>
        <tissue evidence="6">Full body</tissue>
    </source>
</reference>
<dbReference type="OMA" id="IFDMYAP"/>
<dbReference type="EMBL" id="JRES01001305">
    <property type="protein sequence ID" value="KNC23694.1"/>
    <property type="molecule type" value="Genomic_DNA"/>
</dbReference>
<dbReference type="GO" id="GO:0046716">
    <property type="term" value="P:muscle cell cellular homeostasis"/>
    <property type="evidence" value="ECO:0007669"/>
    <property type="project" value="UniProtKB-ARBA"/>
</dbReference>
<feature type="domain" description="ZZ-type" evidence="5">
    <location>
        <begin position="256"/>
        <end position="312"/>
    </location>
</feature>
<evidence type="ECO:0000256" key="4">
    <source>
        <dbReference type="PROSITE-ProRule" id="PRU00228"/>
    </source>
</evidence>
<dbReference type="OrthoDB" id="10014385at2759"/>
<keyword evidence="8" id="KW-1185">Reference proteome</keyword>
<dbReference type="InterPro" id="IPR000433">
    <property type="entry name" value="Znf_ZZ"/>
</dbReference>
<dbReference type="Pfam" id="PF09068">
    <property type="entry name" value="EF-hand_2"/>
    <property type="match status" value="1"/>
</dbReference>
<dbReference type="Gene3D" id="3.30.60.90">
    <property type="match status" value="1"/>
</dbReference>
<dbReference type="Proteomes" id="UP000037069">
    <property type="component" value="Unassembled WGS sequence"/>
</dbReference>
<dbReference type="InterPro" id="IPR011992">
    <property type="entry name" value="EF-hand-dom_pair"/>
</dbReference>
<evidence type="ECO:0000259" key="5">
    <source>
        <dbReference type="PROSITE" id="PS50135"/>
    </source>
</evidence>
<dbReference type="GO" id="GO:0050804">
    <property type="term" value="P:modulation of chemical synaptic transmission"/>
    <property type="evidence" value="ECO:0007669"/>
    <property type="project" value="UniProtKB-ARBA"/>
</dbReference>
<proteinExistence type="predicted"/>
<dbReference type="Gene3D" id="1.10.238.10">
    <property type="entry name" value="EF-hand"/>
    <property type="match status" value="1"/>
</dbReference>
<dbReference type="Pfam" id="PF25299">
    <property type="entry name" value="ZZ_ADA2"/>
    <property type="match status" value="1"/>
</dbReference>
<gene>
    <name evidence="7" type="ORF">FF38_01382</name>
    <name evidence="6" type="ORF">FF38_07096</name>
</gene>
<dbReference type="InterPro" id="IPR015153">
    <property type="entry name" value="EF-hand_dom_typ1"/>
</dbReference>
<dbReference type="GO" id="GO:0008270">
    <property type="term" value="F:zinc ion binding"/>
    <property type="evidence" value="ECO:0007669"/>
    <property type="project" value="UniProtKB-KW"/>
</dbReference>
<dbReference type="GO" id="GO:0045202">
    <property type="term" value="C:synapse"/>
    <property type="evidence" value="ECO:0007669"/>
    <property type="project" value="GOC"/>
</dbReference>
<dbReference type="PANTHER" id="PTHR12268">
    <property type="entry name" value="E3 UBIQUITIN-PROTEIN LIGASE KCMF1"/>
    <property type="match status" value="1"/>
</dbReference>
<dbReference type="AlphaFoldDB" id="A0A0L0BWR5"/>
<dbReference type="SUPFAM" id="SSF47473">
    <property type="entry name" value="EF-hand"/>
    <property type="match status" value="1"/>
</dbReference>
<keyword evidence="2 4" id="KW-0863">Zinc-finger</keyword>
<keyword evidence="3" id="KW-0862">Zinc</keyword>
<dbReference type="PANTHER" id="PTHR12268:SF21">
    <property type="entry name" value="DISCONTINUOUS ACTIN HEXAGON"/>
    <property type="match status" value="1"/>
</dbReference>
<accession>A0A0L0BWR5</accession>
<dbReference type="InterPro" id="IPR050774">
    <property type="entry name" value="KCMF1/Dystrophin"/>
</dbReference>
<evidence type="ECO:0000256" key="2">
    <source>
        <dbReference type="ARBA" id="ARBA00022771"/>
    </source>
</evidence>
<sequence length="677" mass="76706">MATSVCNYTCGGGKEHIYDFPKLTAIISKLHHEFENYKYTVYRCAAKFVALQKIFFTSNIPYKLVLAVMERHGIRDGDVNLMVPPFQLTSLIHDVYYACEKLGHFTKLPLYSLESATAILSNFFWNIYDPHRRHSISLLEIKITFLLLCKLYASDQMIPEFYNLLHHKKTKSVPKLNFEYLLIILSKIFSYIGEGTAYGAQNITLVIDQCYARCHNTSGLTDYQFHSLWTTTQTRFLIYANLMALIKRIEDTEKLIHLNVCASCNMDKITGIRFKCQSCKDLSLCLKCFATGYSTNKHVVGHKMYEVFTEDLPTKKFSHYFAKLCTVFFCNSEKSNEEESKGFCNINDTVVHNDTELVTIATNRTSNASTVSVKAAAATAVANLNHSQSPNKKIQSSNIQKIDCKLIALLNNCLLTSLSCLTTTASTALNVSGKLQIIIDKLLHQNEKLELQLKCVQTSTQDELSRFLSDHQQFLMDIITEMRNFSQHTSTTEAISSFPTSSTPNRSNFAKTSTDLDNFSAVLNPQTNTISINHLRLLNTPKDNLTHSINGADINRSYLDANKSDYSINDLSLWFNQKRSSSSMPPSLTSPPQTLGVLTEVSSQDELNYHDKVDDVVLTMHTRETEMTNFKLLLHKVKEIVEDSYSDNTELSEATQNLENVLDSIIKTEEGRRKSLN</sequence>
<evidence type="ECO:0000313" key="6">
    <source>
        <dbReference type="EMBL" id="KNC23694.1"/>
    </source>
</evidence>
<dbReference type="GO" id="GO:0016010">
    <property type="term" value="C:dystrophin-associated glycoprotein complex"/>
    <property type="evidence" value="ECO:0007669"/>
    <property type="project" value="UniProtKB-ARBA"/>
</dbReference>
<protein>
    <recommendedName>
        <fullName evidence="5">ZZ-type domain-containing protein</fullName>
    </recommendedName>
</protein>
<dbReference type="SMART" id="SM00291">
    <property type="entry name" value="ZnF_ZZ"/>
    <property type="match status" value="1"/>
</dbReference>
<evidence type="ECO:0000256" key="1">
    <source>
        <dbReference type="ARBA" id="ARBA00022723"/>
    </source>
</evidence>
<dbReference type="CDD" id="cd02345">
    <property type="entry name" value="ZZ_dah"/>
    <property type="match status" value="1"/>
</dbReference>
<organism evidence="6 8">
    <name type="scientific">Lucilia cuprina</name>
    <name type="common">Green bottle fly</name>
    <name type="synonym">Australian sheep blowfly</name>
    <dbReference type="NCBI Taxonomy" id="7375"/>
    <lineage>
        <taxon>Eukaryota</taxon>
        <taxon>Metazoa</taxon>
        <taxon>Ecdysozoa</taxon>
        <taxon>Arthropoda</taxon>
        <taxon>Hexapoda</taxon>
        <taxon>Insecta</taxon>
        <taxon>Pterygota</taxon>
        <taxon>Neoptera</taxon>
        <taxon>Endopterygota</taxon>
        <taxon>Diptera</taxon>
        <taxon>Brachycera</taxon>
        <taxon>Muscomorpha</taxon>
        <taxon>Oestroidea</taxon>
        <taxon>Calliphoridae</taxon>
        <taxon>Luciliinae</taxon>
        <taxon>Lucilia</taxon>
    </lineage>
</organism>
<dbReference type="InterPro" id="IPR043145">
    <property type="entry name" value="Znf_ZZ_sf"/>
</dbReference>
<dbReference type="SUPFAM" id="SSF57850">
    <property type="entry name" value="RING/U-box"/>
    <property type="match status" value="1"/>
</dbReference>
<evidence type="ECO:0000256" key="3">
    <source>
        <dbReference type="ARBA" id="ARBA00022833"/>
    </source>
</evidence>
<evidence type="ECO:0000313" key="7">
    <source>
        <dbReference type="EMBL" id="KNC28364.1"/>
    </source>
</evidence>
<dbReference type="PROSITE" id="PS01357">
    <property type="entry name" value="ZF_ZZ_1"/>
    <property type="match status" value="1"/>
</dbReference>